<protein>
    <recommendedName>
        <fullName evidence="4">PpiC domain-containing protein</fullName>
    </recommendedName>
</protein>
<comment type="caution">
    <text evidence="5">The sequence shown here is derived from an EMBL/GenBank/DDBJ whole genome shotgun (WGS) entry which is preliminary data.</text>
</comment>
<dbReference type="InterPro" id="IPR023058">
    <property type="entry name" value="PPIase_PpiC_CS"/>
</dbReference>
<name>A0A401ZU98_9CHLR</name>
<dbReference type="Pfam" id="PF13616">
    <property type="entry name" value="Rotamase_3"/>
    <property type="match status" value="1"/>
</dbReference>
<feature type="transmembrane region" description="Helical" evidence="3">
    <location>
        <begin position="59"/>
        <end position="80"/>
    </location>
</feature>
<dbReference type="PANTHER" id="PTHR47245:SF2">
    <property type="entry name" value="PEPTIDYL-PROLYL CIS-TRANS ISOMERASE HP_0175-RELATED"/>
    <property type="match status" value="1"/>
</dbReference>
<evidence type="ECO:0000313" key="5">
    <source>
        <dbReference type="EMBL" id="GCE10340.1"/>
    </source>
</evidence>
<dbReference type="InterPro" id="IPR050245">
    <property type="entry name" value="PrsA_foldase"/>
</dbReference>
<dbReference type="AlphaFoldDB" id="A0A401ZU98"/>
<feature type="region of interest" description="Disordered" evidence="2">
    <location>
        <begin position="452"/>
        <end position="518"/>
    </location>
</feature>
<reference evidence="6" key="1">
    <citation type="submission" date="2018-12" db="EMBL/GenBank/DDBJ databases">
        <title>Tengunoibacter tsumagoiensis gen. nov., sp. nov., Dictyobacter kobayashii sp. nov., D. alpinus sp. nov., and D. joshuensis sp. nov. and description of Dictyobacteraceae fam. nov. within the order Ktedonobacterales isolated from Tengu-no-mugimeshi.</title>
        <authorList>
            <person name="Wang C.M."/>
            <person name="Zheng Y."/>
            <person name="Sakai Y."/>
            <person name="Toyoda A."/>
            <person name="Minakuchi Y."/>
            <person name="Abe K."/>
            <person name="Yokota A."/>
            <person name="Yabe S."/>
        </authorList>
    </citation>
    <scope>NUCLEOTIDE SEQUENCE [LARGE SCALE GENOMIC DNA]</scope>
    <source>
        <strain evidence="6">Uno3</strain>
    </source>
</reference>
<evidence type="ECO:0000313" key="6">
    <source>
        <dbReference type="Proteomes" id="UP000287352"/>
    </source>
</evidence>
<dbReference type="PROSITE" id="PS50198">
    <property type="entry name" value="PPIC_PPIASE_2"/>
    <property type="match status" value="1"/>
</dbReference>
<feature type="compositionally biased region" description="Basic and acidic residues" evidence="2">
    <location>
        <begin position="174"/>
        <end position="189"/>
    </location>
</feature>
<feature type="region of interest" description="Disordered" evidence="2">
    <location>
        <begin position="1"/>
        <end position="29"/>
    </location>
</feature>
<keyword evidence="3" id="KW-0472">Membrane</keyword>
<dbReference type="PANTHER" id="PTHR47245">
    <property type="entry name" value="PEPTIDYLPROLYL ISOMERASE"/>
    <property type="match status" value="1"/>
</dbReference>
<dbReference type="PROSITE" id="PS01096">
    <property type="entry name" value="PPIC_PPIASE_1"/>
    <property type="match status" value="1"/>
</dbReference>
<keyword evidence="3" id="KW-0812">Transmembrane</keyword>
<feature type="compositionally biased region" description="Basic residues" evidence="2">
    <location>
        <begin position="14"/>
        <end position="24"/>
    </location>
</feature>
<dbReference type="SUPFAM" id="SSF54534">
    <property type="entry name" value="FKBP-like"/>
    <property type="match status" value="1"/>
</dbReference>
<evidence type="ECO:0000259" key="4">
    <source>
        <dbReference type="PROSITE" id="PS50198"/>
    </source>
</evidence>
<feature type="region of interest" description="Disordered" evidence="2">
    <location>
        <begin position="159"/>
        <end position="189"/>
    </location>
</feature>
<keyword evidence="1" id="KW-0697">Rotamase</keyword>
<dbReference type="Gene3D" id="3.10.50.40">
    <property type="match status" value="1"/>
</dbReference>
<proteinExistence type="predicted"/>
<dbReference type="OrthoDB" id="14196at2"/>
<accession>A0A401ZU98</accession>
<dbReference type="GO" id="GO:0003755">
    <property type="term" value="F:peptidyl-prolyl cis-trans isomerase activity"/>
    <property type="evidence" value="ECO:0007669"/>
    <property type="project" value="UniProtKB-KW"/>
</dbReference>
<dbReference type="EMBL" id="BIFR01000001">
    <property type="protein sequence ID" value="GCE10340.1"/>
    <property type="molecule type" value="Genomic_DNA"/>
</dbReference>
<dbReference type="InterPro" id="IPR000297">
    <property type="entry name" value="PPIase_PpiC"/>
</dbReference>
<keyword evidence="1" id="KW-0413">Isomerase</keyword>
<feature type="domain" description="PpiC" evidence="4">
    <location>
        <begin position="308"/>
        <end position="409"/>
    </location>
</feature>
<evidence type="ECO:0000256" key="3">
    <source>
        <dbReference type="SAM" id="Phobius"/>
    </source>
</evidence>
<dbReference type="Proteomes" id="UP000287352">
    <property type="component" value="Unassembled WGS sequence"/>
</dbReference>
<sequence>MTNQTARRPEVKRPTRSARPKKYARQTAHVEARRDGKPLIFGWGAHLSRNEKNQLQRRAIWSTIILFSTLIVVVVAGFWINNNIIVPNQPITSIAGQSIPQSDYHKLVALKAALERNKIEGKHGLQAQISDLTKKSTDQQKIIDDQQKKIDDLNKQISALPAGTSDQRTSLEGQLKDAQSKQADAKKQHDDLAAQGQKLTQTTIPNEQVMYTTSQISSDSGTWLQEDVLLRNWLNKQSASVQNKINATDAQVQKALDQLKANFPTGKSYDSFLSDSNVSDGDMHTMMALKLRRDNAQLYFASQITSPAKQVQASAVTLSTQKDAQDFLNQVKGGKSFADLAKEKSLDNDTKTKGGDLGWLVQREYIKKYGNGLSGGPIDLWLFDSARQVNDLSPIISDNGTFHVLQITAIDPSRAIDSDTLKLVQGDTSTSALRDNSNDTALTSWLVEQKALPGNKPGQLDPDKMNDPLNMPSWIPTSPPTTGATGGQSLPNGGASAGGIDPTGAGGAGGTTGGTNGG</sequence>
<organism evidence="5 6">
    <name type="scientific">Tengunoibacter tsumagoiensis</name>
    <dbReference type="NCBI Taxonomy" id="2014871"/>
    <lineage>
        <taxon>Bacteria</taxon>
        <taxon>Bacillati</taxon>
        <taxon>Chloroflexota</taxon>
        <taxon>Ktedonobacteria</taxon>
        <taxon>Ktedonobacterales</taxon>
        <taxon>Dictyobacteraceae</taxon>
        <taxon>Tengunoibacter</taxon>
    </lineage>
</organism>
<dbReference type="InterPro" id="IPR046357">
    <property type="entry name" value="PPIase_dom_sf"/>
</dbReference>
<evidence type="ECO:0000256" key="2">
    <source>
        <dbReference type="SAM" id="MobiDB-lite"/>
    </source>
</evidence>
<evidence type="ECO:0000256" key="1">
    <source>
        <dbReference type="PROSITE-ProRule" id="PRU00278"/>
    </source>
</evidence>
<dbReference type="RefSeq" id="WP_126577951.1">
    <property type="nucleotide sequence ID" value="NZ_BIFR01000001.1"/>
</dbReference>
<keyword evidence="6" id="KW-1185">Reference proteome</keyword>
<keyword evidence="3" id="KW-1133">Transmembrane helix</keyword>
<gene>
    <name evidence="5" type="ORF">KTT_01990</name>
</gene>
<feature type="compositionally biased region" description="Gly residues" evidence="2">
    <location>
        <begin position="504"/>
        <end position="518"/>
    </location>
</feature>